<evidence type="ECO:0000256" key="1">
    <source>
        <dbReference type="SAM" id="MobiDB-lite"/>
    </source>
</evidence>
<name>A0ABV0Q8Y0_9TELE</name>
<reference evidence="2 3" key="1">
    <citation type="submission" date="2021-06" db="EMBL/GenBank/DDBJ databases">
        <authorList>
            <person name="Palmer J.M."/>
        </authorList>
    </citation>
    <scope>NUCLEOTIDE SEQUENCE [LARGE SCALE GENOMIC DNA]</scope>
    <source>
        <strain evidence="2 3">XC_2019</strain>
        <tissue evidence="2">Muscle</tissue>
    </source>
</reference>
<feature type="non-terminal residue" evidence="2">
    <location>
        <position position="1"/>
    </location>
</feature>
<dbReference type="EMBL" id="JAHRIN010002096">
    <property type="protein sequence ID" value="MEQ2192259.1"/>
    <property type="molecule type" value="Genomic_DNA"/>
</dbReference>
<gene>
    <name evidence="2" type="ORF">XENOCAPTIV_009212</name>
</gene>
<proteinExistence type="predicted"/>
<organism evidence="2 3">
    <name type="scientific">Xenoophorus captivus</name>
    <dbReference type="NCBI Taxonomy" id="1517983"/>
    <lineage>
        <taxon>Eukaryota</taxon>
        <taxon>Metazoa</taxon>
        <taxon>Chordata</taxon>
        <taxon>Craniata</taxon>
        <taxon>Vertebrata</taxon>
        <taxon>Euteleostomi</taxon>
        <taxon>Actinopterygii</taxon>
        <taxon>Neopterygii</taxon>
        <taxon>Teleostei</taxon>
        <taxon>Neoteleostei</taxon>
        <taxon>Acanthomorphata</taxon>
        <taxon>Ovalentaria</taxon>
        <taxon>Atherinomorphae</taxon>
        <taxon>Cyprinodontiformes</taxon>
        <taxon>Goodeidae</taxon>
        <taxon>Xenoophorus</taxon>
    </lineage>
</organism>
<dbReference type="Proteomes" id="UP001434883">
    <property type="component" value="Unassembled WGS sequence"/>
</dbReference>
<sequence length="70" mass="7404">HMCEVVQVLSPYSSANGATPTNSQSRPADGDTIVISDSDDESDAFQSPKPQVNGSVDKKSPETTSTQHII</sequence>
<keyword evidence="3" id="KW-1185">Reference proteome</keyword>
<comment type="caution">
    <text evidence="2">The sequence shown here is derived from an EMBL/GenBank/DDBJ whole genome shotgun (WGS) entry which is preliminary data.</text>
</comment>
<evidence type="ECO:0000313" key="3">
    <source>
        <dbReference type="Proteomes" id="UP001434883"/>
    </source>
</evidence>
<feature type="compositionally biased region" description="Polar residues" evidence="1">
    <location>
        <begin position="10"/>
        <end position="26"/>
    </location>
</feature>
<feature type="region of interest" description="Disordered" evidence="1">
    <location>
        <begin position="1"/>
        <end position="70"/>
    </location>
</feature>
<protein>
    <submittedName>
        <fullName evidence="2">Uncharacterized protein</fullName>
    </submittedName>
</protein>
<evidence type="ECO:0000313" key="2">
    <source>
        <dbReference type="EMBL" id="MEQ2192259.1"/>
    </source>
</evidence>
<feature type="compositionally biased region" description="Polar residues" evidence="1">
    <location>
        <begin position="44"/>
        <end position="54"/>
    </location>
</feature>
<accession>A0ABV0Q8Y0</accession>